<dbReference type="RefSeq" id="XP_067526471.1">
    <property type="nucleotide sequence ID" value="XM_067670370.1"/>
</dbReference>
<dbReference type="AlphaFoldDB" id="I1CRJ5"/>
<evidence type="ECO:0000313" key="1">
    <source>
        <dbReference type="EMBL" id="EIE91075.1"/>
    </source>
</evidence>
<dbReference type="VEuPathDB" id="FungiDB:RO3G_15786"/>
<dbReference type="Proteomes" id="UP000009138">
    <property type="component" value="Unassembled WGS sequence"/>
</dbReference>
<sequence>MDYFTVSPYDVVNEVLRRLRAVSQNKKRKAGGAKAVANSKIMTAMLLATT</sequence>
<dbReference type="GeneID" id="93622751"/>
<keyword evidence="2" id="KW-1185">Reference proteome</keyword>
<reference evidence="1 2" key="1">
    <citation type="journal article" date="2009" name="PLoS Genet.">
        <title>Genomic analysis of the basal lineage fungus Rhizopus oryzae reveals a whole-genome duplication.</title>
        <authorList>
            <person name="Ma L.-J."/>
            <person name="Ibrahim A.S."/>
            <person name="Skory C."/>
            <person name="Grabherr M.G."/>
            <person name="Burger G."/>
            <person name="Butler M."/>
            <person name="Elias M."/>
            <person name="Idnurm A."/>
            <person name="Lang B.F."/>
            <person name="Sone T."/>
            <person name="Abe A."/>
            <person name="Calvo S.E."/>
            <person name="Corrochano L.M."/>
            <person name="Engels R."/>
            <person name="Fu J."/>
            <person name="Hansberg W."/>
            <person name="Kim J.-M."/>
            <person name="Kodira C.D."/>
            <person name="Koehrsen M.J."/>
            <person name="Liu B."/>
            <person name="Miranda-Saavedra D."/>
            <person name="O'Leary S."/>
            <person name="Ortiz-Castellanos L."/>
            <person name="Poulter R."/>
            <person name="Rodriguez-Romero J."/>
            <person name="Ruiz-Herrera J."/>
            <person name="Shen Y.-Q."/>
            <person name="Zeng Q."/>
            <person name="Galagan J."/>
            <person name="Birren B.W."/>
            <person name="Cuomo C.A."/>
            <person name="Wickes B.L."/>
        </authorList>
    </citation>
    <scope>NUCLEOTIDE SEQUENCE [LARGE SCALE GENOMIC DNA]</scope>
    <source>
        <strain evidence="2">RA 99-880 / ATCC MYA-4621 / FGSC 9543 / NRRL 43880</strain>
    </source>
</reference>
<dbReference type="EMBL" id="CH476748">
    <property type="protein sequence ID" value="EIE91075.1"/>
    <property type="molecule type" value="Genomic_DNA"/>
</dbReference>
<proteinExistence type="predicted"/>
<evidence type="ECO:0000313" key="2">
    <source>
        <dbReference type="Proteomes" id="UP000009138"/>
    </source>
</evidence>
<dbReference type="InParanoid" id="I1CRJ5"/>
<name>I1CRJ5_RHIO9</name>
<accession>I1CRJ5</accession>
<organism evidence="1 2">
    <name type="scientific">Rhizopus delemar (strain RA 99-880 / ATCC MYA-4621 / FGSC 9543 / NRRL 43880)</name>
    <name type="common">Mucormycosis agent</name>
    <name type="synonym">Rhizopus arrhizus var. delemar</name>
    <dbReference type="NCBI Taxonomy" id="246409"/>
    <lineage>
        <taxon>Eukaryota</taxon>
        <taxon>Fungi</taxon>
        <taxon>Fungi incertae sedis</taxon>
        <taxon>Mucoromycota</taxon>
        <taxon>Mucoromycotina</taxon>
        <taxon>Mucoromycetes</taxon>
        <taxon>Mucorales</taxon>
        <taxon>Mucorineae</taxon>
        <taxon>Rhizopodaceae</taxon>
        <taxon>Rhizopus</taxon>
    </lineage>
</organism>
<protein>
    <submittedName>
        <fullName evidence="1">Uncharacterized protein</fullName>
    </submittedName>
</protein>
<gene>
    <name evidence="1" type="ORF">RO3G_15786</name>
</gene>